<name>A0A3B0XSA8_9ZZZZ</name>
<dbReference type="EMBL" id="UOFI01000199">
    <property type="protein sequence ID" value="VAW70441.1"/>
    <property type="molecule type" value="Genomic_DNA"/>
</dbReference>
<dbReference type="AlphaFoldDB" id="A0A3B0XSA8"/>
<proteinExistence type="predicted"/>
<reference evidence="1" key="1">
    <citation type="submission" date="2018-06" db="EMBL/GenBank/DDBJ databases">
        <authorList>
            <person name="Zhirakovskaya E."/>
        </authorList>
    </citation>
    <scope>NUCLEOTIDE SEQUENCE</scope>
</reference>
<organism evidence="1">
    <name type="scientific">hydrothermal vent metagenome</name>
    <dbReference type="NCBI Taxonomy" id="652676"/>
    <lineage>
        <taxon>unclassified sequences</taxon>
        <taxon>metagenomes</taxon>
        <taxon>ecological metagenomes</taxon>
    </lineage>
</organism>
<gene>
    <name evidence="1" type="ORF">MNBD_GAMMA09-2134</name>
</gene>
<protein>
    <submittedName>
        <fullName evidence="1">Uncharacterized protein</fullName>
    </submittedName>
</protein>
<accession>A0A3B0XSA8</accession>
<sequence length="142" mass="15754">MANTDFSLRTPLAGSFFSDKPLLCRGHLSALPFRYGQFFSFMLILCGLQEAFYTHFDLRIRDCSCRQKAHLRVSSCPLVRCYMGCLRHIPGYIEGYVGVVRVKTHLAGGANNCNCACSGMAVVSSAGFEARHRSLSLYNGEN</sequence>
<evidence type="ECO:0000313" key="1">
    <source>
        <dbReference type="EMBL" id="VAW70441.1"/>
    </source>
</evidence>